<dbReference type="PANTHER" id="PTHR12329">
    <property type="entry name" value="BCL2-ASSOCIATED ATHANOGENE"/>
    <property type="match status" value="1"/>
</dbReference>
<name>A7RTL3_NEMVE</name>
<dbReference type="InterPro" id="IPR029071">
    <property type="entry name" value="Ubiquitin-like_domsf"/>
</dbReference>
<dbReference type="FunCoup" id="A7RTL3">
    <property type="interactions" value="312"/>
</dbReference>
<feature type="domain" description="Ubiquitin-like" evidence="1">
    <location>
        <begin position="32"/>
        <end position="86"/>
    </location>
</feature>
<dbReference type="HOGENOM" id="CLU_1130245_0_0_1"/>
<dbReference type="Gene3D" id="3.10.20.90">
    <property type="entry name" value="Phosphatidylinositol 3-kinase Catalytic Subunit, Chain A, domain 1"/>
    <property type="match status" value="1"/>
</dbReference>
<evidence type="ECO:0000313" key="2">
    <source>
        <dbReference type="EMBL" id="EDO45288.1"/>
    </source>
</evidence>
<dbReference type="InterPro" id="IPR039773">
    <property type="entry name" value="BAG_chaperone_regulator"/>
</dbReference>
<sequence length="246" mass="27439">MADGGELKITIVHDSKKHSVCLPYCDDKPLCVSDIEQAAQQVTQVPQCSQKLIFKGKSLTNRNQTLESLGIKKGSRIMVLGKKYDPEADDNMKAIRSVEQQVGELKSRLDQLNAELDGISKGFLEIDLIGPAVTKVHKQIKGLTEALMKELLTLDSLAAQQVTQVPQCSQKLIFKGKSLTNRNQTLESLGIKKGSRIMVLGKKCRLWNVNKIEFSKEDNMCVYNYGVTKDSKIHHCPLALTDYHNL</sequence>
<dbReference type="CDD" id="cd01812">
    <property type="entry name" value="Ubl_BAG1"/>
    <property type="match status" value="1"/>
</dbReference>
<dbReference type="Gene3D" id="1.20.58.120">
    <property type="entry name" value="BAG domain"/>
    <property type="match status" value="1"/>
</dbReference>
<gene>
    <name evidence="2" type="ORF">NEMVEDRAFT_v1g201964</name>
</gene>
<accession>A7RTL3</accession>
<dbReference type="GO" id="GO:0050821">
    <property type="term" value="P:protein stabilization"/>
    <property type="evidence" value="ECO:0000318"/>
    <property type="project" value="GO_Central"/>
</dbReference>
<dbReference type="Pfam" id="PF00240">
    <property type="entry name" value="ubiquitin"/>
    <property type="match status" value="2"/>
</dbReference>
<dbReference type="GO" id="GO:0051087">
    <property type="term" value="F:protein-folding chaperone binding"/>
    <property type="evidence" value="ECO:0000318"/>
    <property type="project" value="GO_Central"/>
</dbReference>
<keyword evidence="3" id="KW-1185">Reference proteome</keyword>
<dbReference type="AlphaFoldDB" id="A7RTL3"/>
<dbReference type="GO" id="GO:0016020">
    <property type="term" value="C:membrane"/>
    <property type="evidence" value="ECO:0000318"/>
    <property type="project" value="GO_Central"/>
</dbReference>
<dbReference type="SUPFAM" id="SSF63491">
    <property type="entry name" value="BAG domain"/>
    <property type="match status" value="1"/>
</dbReference>
<dbReference type="GO" id="GO:0005829">
    <property type="term" value="C:cytosol"/>
    <property type="evidence" value="ECO:0000318"/>
    <property type="project" value="GO_Central"/>
</dbReference>
<dbReference type="InterPro" id="IPR036533">
    <property type="entry name" value="BAG_dom_sf"/>
</dbReference>
<dbReference type="Proteomes" id="UP000001593">
    <property type="component" value="Unassembled WGS sequence"/>
</dbReference>
<dbReference type="GO" id="GO:0005634">
    <property type="term" value="C:nucleus"/>
    <property type="evidence" value="ECO:0000318"/>
    <property type="project" value="GO_Central"/>
</dbReference>
<dbReference type="EMBL" id="DS469537">
    <property type="protein sequence ID" value="EDO45288.1"/>
    <property type="molecule type" value="Genomic_DNA"/>
</dbReference>
<dbReference type="eggNOG" id="ENOG502RN5W">
    <property type="taxonomic scope" value="Eukaryota"/>
</dbReference>
<dbReference type="PANTHER" id="PTHR12329:SF16">
    <property type="entry name" value="BAG FAMILY MOLECULAR CHAPERONE REGULATOR 1"/>
    <property type="match status" value="1"/>
</dbReference>
<organism evidence="2 3">
    <name type="scientific">Nematostella vectensis</name>
    <name type="common">Starlet sea anemone</name>
    <dbReference type="NCBI Taxonomy" id="45351"/>
    <lineage>
        <taxon>Eukaryota</taxon>
        <taxon>Metazoa</taxon>
        <taxon>Cnidaria</taxon>
        <taxon>Anthozoa</taxon>
        <taxon>Hexacorallia</taxon>
        <taxon>Actiniaria</taxon>
        <taxon>Edwardsiidae</taxon>
        <taxon>Nematostella</taxon>
    </lineage>
</organism>
<feature type="domain" description="Ubiquitin-like" evidence="1">
    <location>
        <begin position="144"/>
        <end position="203"/>
    </location>
</feature>
<dbReference type="STRING" id="45351.A7RTL3"/>
<proteinExistence type="predicted"/>
<reference evidence="2 3" key="1">
    <citation type="journal article" date="2007" name="Science">
        <title>Sea anemone genome reveals ancestral eumetazoan gene repertoire and genomic organization.</title>
        <authorList>
            <person name="Putnam N.H."/>
            <person name="Srivastava M."/>
            <person name="Hellsten U."/>
            <person name="Dirks B."/>
            <person name="Chapman J."/>
            <person name="Salamov A."/>
            <person name="Terry A."/>
            <person name="Shapiro H."/>
            <person name="Lindquist E."/>
            <person name="Kapitonov V.V."/>
            <person name="Jurka J."/>
            <person name="Genikhovich G."/>
            <person name="Grigoriev I.V."/>
            <person name="Lucas S.M."/>
            <person name="Steele R.E."/>
            <person name="Finnerty J.R."/>
            <person name="Technau U."/>
            <person name="Martindale M.Q."/>
            <person name="Rokhsar D.S."/>
        </authorList>
    </citation>
    <scope>NUCLEOTIDE SEQUENCE [LARGE SCALE GENOMIC DNA]</scope>
    <source>
        <strain evidence="3">CH2 X CH6</strain>
    </source>
</reference>
<evidence type="ECO:0000259" key="1">
    <source>
        <dbReference type="PROSITE" id="PS50053"/>
    </source>
</evidence>
<dbReference type="GO" id="GO:0000774">
    <property type="term" value="F:adenyl-nucleotide exchange factor activity"/>
    <property type="evidence" value="ECO:0000318"/>
    <property type="project" value="GO_Central"/>
</dbReference>
<dbReference type="GO" id="GO:0005737">
    <property type="term" value="C:cytoplasm"/>
    <property type="evidence" value="ECO:0000318"/>
    <property type="project" value="GO_Central"/>
</dbReference>
<dbReference type="PhylomeDB" id="A7RTL3"/>
<dbReference type="SUPFAM" id="SSF54236">
    <property type="entry name" value="Ubiquitin-like"/>
    <property type="match status" value="1"/>
</dbReference>
<dbReference type="SMART" id="SM00213">
    <property type="entry name" value="UBQ"/>
    <property type="match status" value="2"/>
</dbReference>
<dbReference type="InParanoid" id="A7RTL3"/>
<dbReference type="PROSITE" id="PS50053">
    <property type="entry name" value="UBIQUITIN_2"/>
    <property type="match status" value="2"/>
</dbReference>
<protein>
    <recommendedName>
        <fullName evidence="1">Ubiquitin-like domain-containing protein</fullName>
    </recommendedName>
</protein>
<evidence type="ECO:0000313" key="3">
    <source>
        <dbReference type="Proteomes" id="UP000001593"/>
    </source>
</evidence>
<dbReference type="InterPro" id="IPR000626">
    <property type="entry name" value="Ubiquitin-like_dom"/>
</dbReference>